<dbReference type="InterPro" id="IPR029001">
    <property type="entry name" value="ITPase-like_fam"/>
</dbReference>
<accession>A0AA96J7G1</accession>
<dbReference type="GO" id="GO:0047429">
    <property type="term" value="F:nucleoside triphosphate diphosphatase activity"/>
    <property type="evidence" value="ECO:0007669"/>
    <property type="project" value="UniProtKB-EC"/>
</dbReference>
<sequence>MAVPFVLASQSPARLATLRSAGVDPLVIVSHVDEDAVLAEARATHMAAGWGELPFDDAVLALARAKAQQVASAHDTGAVVLGCDSMLELEGEILGKPGDAATAARRWRDMRGRVGVLHTGHWLVDDRESGSAATVGATASTTVRFADLADAEIDAYVATGEPLHVAGAFTVDSLGGPYVESIDGDYHAVVGVSLPLLRHLLAACGLAFHELWRDDVSAA</sequence>
<keyword evidence="3" id="KW-0546">Nucleotide metabolism</keyword>
<comment type="similarity">
    <text evidence="3">Belongs to the Maf family.</text>
</comment>
<evidence type="ECO:0000313" key="5">
    <source>
        <dbReference type="Proteomes" id="UP001304125"/>
    </source>
</evidence>
<dbReference type="HAMAP" id="MF_00528">
    <property type="entry name" value="Maf"/>
    <property type="match status" value="1"/>
</dbReference>
<evidence type="ECO:0000313" key="4">
    <source>
        <dbReference type="EMBL" id="WNM25152.1"/>
    </source>
</evidence>
<comment type="catalytic activity">
    <reaction evidence="3">
        <text>a 2'-deoxyribonucleoside 5'-triphosphate + H2O = a 2'-deoxyribonucleoside 5'-phosphate + diphosphate + H(+)</text>
        <dbReference type="Rhea" id="RHEA:44644"/>
        <dbReference type="ChEBI" id="CHEBI:15377"/>
        <dbReference type="ChEBI" id="CHEBI:15378"/>
        <dbReference type="ChEBI" id="CHEBI:33019"/>
        <dbReference type="ChEBI" id="CHEBI:61560"/>
        <dbReference type="ChEBI" id="CHEBI:65317"/>
        <dbReference type="EC" id="3.6.1.9"/>
    </reaction>
</comment>
<dbReference type="GO" id="GO:0009117">
    <property type="term" value="P:nucleotide metabolic process"/>
    <property type="evidence" value="ECO:0007669"/>
    <property type="project" value="UniProtKB-KW"/>
</dbReference>
<dbReference type="PIRSF" id="PIRSF006305">
    <property type="entry name" value="Maf"/>
    <property type="match status" value="1"/>
</dbReference>
<keyword evidence="2 3" id="KW-0378">Hydrolase</keyword>
<dbReference type="Pfam" id="PF02545">
    <property type="entry name" value="Maf"/>
    <property type="match status" value="1"/>
</dbReference>
<dbReference type="EMBL" id="CP134879">
    <property type="protein sequence ID" value="WNM25152.1"/>
    <property type="molecule type" value="Genomic_DNA"/>
</dbReference>
<dbReference type="InterPro" id="IPR003697">
    <property type="entry name" value="Maf-like"/>
</dbReference>
<feature type="active site" description="Proton acceptor" evidence="3">
    <location>
        <position position="84"/>
    </location>
</feature>
<reference evidence="4 5" key="1">
    <citation type="submission" date="2023-09" db="EMBL/GenBank/DDBJ databases">
        <title>Demequina sp. a novel bacteria isolated from Capsicum annuum.</title>
        <authorList>
            <person name="Humaira Z."/>
            <person name="Lee J."/>
            <person name="Cho D."/>
        </authorList>
    </citation>
    <scope>NUCLEOTIDE SEQUENCE [LARGE SCALE GENOMIC DNA]</scope>
    <source>
        <strain evidence="4 5">OYTSA14</strain>
    </source>
</reference>
<dbReference type="CDD" id="cd00555">
    <property type="entry name" value="Maf"/>
    <property type="match status" value="1"/>
</dbReference>
<dbReference type="RefSeq" id="WP_313499889.1">
    <property type="nucleotide sequence ID" value="NZ_CP134879.1"/>
</dbReference>
<proteinExistence type="inferred from homology"/>
<gene>
    <name evidence="4" type="ORF">RN606_03120</name>
</gene>
<evidence type="ECO:0000256" key="3">
    <source>
        <dbReference type="HAMAP-Rule" id="MF_00528"/>
    </source>
</evidence>
<dbReference type="EC" id="3.6.1.9" evidence="3"/>
<comment type="function">
    <text evidence="3">Nucleoside triphosphate pyrophosphatase. May have a dual role in cell division arrest and in preventing the incorporation of modified nucleotides into cellular nucleic acids.</text>
</comment>
<protein>
    <recommendedName>
        <fullName evidence="3">Nucleoside triphosphate pyrophosphatase</fullName>
        <ecNumber evidence="3">3.6.1.9</ecNumber>
    </recommendedName>
    <alternativeName>
        <fullName evidence="3">Nucleotide pyrophosphatase</fullName>
        <shortName evidence="3">Nucleotide PPase</shortName>
    </alternativeName>
</protein>
<keyword evidence="3" id="KW-0963">Cytoplasm</keyword>
<comment type="cofactor">
    <cofactor evidence="1 3">
        <name>a divalent metal cation</name>
        <dbReference type="ChEBI" id="CHEBI:60240"/>
    </cofactor>
</comment>
<evidence type="ECO:0000256" key="2">
    <source>
        <dbReference type="ARBA" id="ARBA00022801"/>
    </source>
</evidence>
<dbReference type="AlphaFoldDB" id="A0AA96J7G1"/>
<evidence type="ECO:0000256" key="1">
    <source>
        <dbReference type="ARBA" id="ARBA00001968"/>
    </source>
</evidence>
<keyword evidence="5" id="KW-1185">Reference proteome</keyword>
<dbReference type="NCBIfam" id="TIGR00172">
    <property type="entry name" value="maf"/>
    <property type="match status" value="1"/>
</dbReference>
<dbReference type="PANTHER" id="PTHR43213:SF5">
    <property type="entry name" value="BIFUNCTIONAL DTTP_UTP PYROPHOSPHATASE_METHYLTRANSFERASE PROTEIN-RELATED"/>
    <property type="match status" value="1"/>
</dbReference>
<comment type="caution">
    <text evidence="3">Lacks conserved residue(s) required for the propagation of feature annotation.</text>
</comment>
<dbReference type="PANTHER" id="PTHR43213">
    <property type="entry name" value="BIFUNCTIONAL DTTP/UTP PYROPHOSPHATASE/METHYLTRANSFERASE PROTEIN-RELATED"/>
    <property type="match status" value="1"/>
</dbReference>
<dbReference type="SUPFAM" id="SSF52972">
    <property type="entry name" value="ITPase-like"/>
    <property type="match status" value="1"/>
</dbReference>
<dbReference type="Proteomes" id="UP001304125">
    <property type="component" value="Chromosome"/>
</dbReference>
<organism evidence="4 5">
    <name type="scientific">Demequina capsici</name>
    <dbReference type="NCBI Taxonomy" id="3075620"/>
    <lineage>
        <taxon>Bacteria</taxon>
        <taxon>Bacillati</taxon>
        <taxon>Actinomycetota</taxon>
        <taxon>Actinomycetes</taxon>
        <taxon>Micrococcales</taxon>
        <taxon>Demequinaceae</taxon>
        <taxon>Demequina</taxon>
    </lineage>
</organism>
<dbReference type="GO" id="GO:0005737">
    <property type="term" value="C:cytoplasm"/>
    <property type="evidence" value="ECO:0007669"/>
    <property type="project" value="UniProtKB-SubCell"/>
</dbReference>
<name>A0AA96J7G1_9MICO</name>
<comment type="subcellular location">
    <subcellularLocation>
        <location evidence="3">Cytoplasm</location>
    </subcellularLocation>
</comment>
<dbReference type="Gene3D" id="3.90.950.10">
    <property type="match status" value="1"/>
</dbReference>
<comment type="catalytic activity">
    <reaction evidence="3">
        <text>a ribonucleoside 5'-triphosphate + H2O = a ribonucleoside 5'-phosphate + diphosphate + H(+)</text>
        <dbReference type="Rhea" id="RHEA:23996"/>
        <dbReference type="ChEBI" id="CHEBI:15377"/>
        <dbReference type="ChEBI" id="CHEBI:15378"/>
        <dbReference type="ChEBI" id="CHEBI:33019"/>
        <dbReference type="ChEBI" id="CHEBI:58043"/>
        <dbReference type="ChEBI" id="CHEBI:61557"/>
        <dbReference type="EC" id="3.6.1.9"/>
    </reaction>
</comment>